<feature type="compositionally biased region" description="Basic residues" evidence="1">
    <location>
        <begin position="111"/>
        <end position="123"/>
    </location>
</feature>
<evidence type="ECO:0000313" key="2">
    <source>
        <dbReference type="Proteomes" id="UP001652625"/>
    </source>
</evidence>
<dbReference type="RefSeq" id="XP_065664071.1">
    <property type="nucleotide sequence ID" value="XM_065807999.1"/>
</dbReference>
<proteinExistence type="predicted"/>
<sequence>MMHYLKMNNWDIAASDDEWEQYNCSDPIPIRFAYLFSDIANKKNLSLSCNCPRKGALKVSEKPVQESISNTLQYQPCIDNPTLKDGKIPERIYQTFEAFDFNNEECERQSAKRKTPSGKRLKKEKISSSMSNVMNDLLRNKLLDELEASKTTVTES</sequence>
<gene>
    <name evidence="3" type="primary">LOC101239633</name>
</gene>
<name>A0ABM4CQF1_HYDVU</name>
<feature type="region of interest" description="Disordered" evidence="1">
    <location>
        <begin position="107"/>
        <end position="128"/>
    </location>
</feature>
<evidence type="ECO:0000313" key="3">
    <source>
        <dbReference type="RefSeq" id="XP_065664071.1"/>
    </source>
</evidence>
<dbReference type="Pfam" id="PF15364">
    <property type="entry name" value="PAXIP1_C"/>
    <property type="match status" value="1"/>
</dbReference>
<dbReference type="GeneID" id="101239633"/>
<keyword evidence="2" id="KW-1185">Reference proteome</keyword>
<dbReference type="InterPro" id="IPR028213">
    <property type="entry name" value="PA1"/>
</dbReference>
<evidence type="ECO:0000256" key="1">
    <source>
        <dbReference type="SAM" id="MobiDB-lite"/>
    </source>
</evidence>
<dbReference type="Proteomes" id="UP001652625">
    <property type="component" value="Chromosome 10"/>
</dbReference>
<protein>
    <submittedName>
        <fullName evidence="3">Uncharacterized protein LOC101239633 isoform X2</fullName>
    </submittedName>
</protein>
<reference evidence="3" key="1">
    <citation type="submission" date="2025-08" db="UniProtKB">
        <authorList>
            <consortium name="RefSeq"/>
        </authorList>
    </citation>
    <scope>IDENTIFICATION</scope>
</reference>
<organism evidence="2 3">
    <name type="scientific">Hydra vulgaris</name>
    <name type="common">Hydra</name>
    <name type="synonym">Hydra attenuata</name>
    <dbReference type="NCBI Taxonomy" id="6087"/>
    <lineage>
        <taxon>Eukaryota</taxon>
        <taxon>Metazoa</taxon>
        <taxon>Cnidaria</taxon>
        <taxon>Hydrozoa</taxon>
        <taxon>Hydroidolina</taxon>
        <taxon>Anthoathecata</taxon>
        <taxon>Aplanulata</taxon>
        <taxon>Hydridae</taxon>
        <taxon>Hydra</taxon>
    </lineage>
</organism>
<accession>A0ABM4CQF1</accession>